<dbReference type="EMBL" id="KQ100673">
    <property type="protein sequence ID" value="KMS93628.1"/>
    <property type="molecule type" value="Genomic_DNA"/>
</dbReference>
<evidence type="ECO:0000256" key="1">
    <source>
        <dbReference type="SAM" id="MobiDB-lite"/>
    </source>
</evidence>
<evidence type="ECO:0000313" key="3">
    <source>
        <dbReference type="EMBL" id="KMS93628.1"/>
    </source>
</evidence>
<organism evidence="3 4">
    <name type="scientific">Beta vulgaris subsp. vulgaris</name>
    <name type="common">Beet</name>
    <dbReference type="NCBI Taxonomy" id="3555"/>
    <lineage>
        <taxon>Eukaryota</taxon>
        <taxon>Viridiplantae</taxon>
        <taxon>Streptophyta</taxon>
        <taxon>Embryophyta</taxon>
        <taxon>Tracheophyta</taxon>
        <taxon>Spermatophyta</taxon>
        <taxon>Magnoliopsida</taxon>
        <taxon>eudicotyledons</taxon>
        <taxon>Gunneridae</taxon>
        <taxon>Pentapetalae</taxon>
        <taxon>Caryophyllales</taxon>
        <taxon>Chenopodiaceae</taxon>
        <taxon>Betoideae</taxon>
        <taxon>Beta</taxon>
    </lineage>
</organism>
<feature type="non-terminal residue" evidence="3">
    <location>
        <position position="200"/>
    </location>
</feature>
<gene>
    <name evidence="3" type="ORF">BVRB_029560</name>
</gene>
<feature type="transmembrane region" description="Helical" evidence="2">
    <location>
        <begin position="178"/>
        <end position="197"/>
    </location>
</feature>
<name>A0A0J8B134_BETVV</name>
<keyword evidence="4" id="KW-1185">Reference proteome</keyword>
<protein>
    <submittedName>
        <fullName evidence="3">Uncharacterized protein</fullName>
    </submittedName>
</protein>
<accession>A0A0J8B134</accession>
<evidence type="ECO:0000313" key="4">
    <source>
        <dbReference type="Proteomes" id="UP000035740"/>
    </source>
</evidence>
<keyword evidence="2" id="KW-0472">Membrane</keyword>
<dbReference type="Proteomes" id="UP000035740">
    <property type="component" value="Unassembled WGS sequence"/>
</dbReference>
<proteinExistence type="predicted"/>
<reference evidence="3 4" key="1">
    <citation type="journal article" date="2014" name="Nature">
        <title>The genome of the recently domesticated crop plant sugar beet (Beta vulgaris).</title>
        <authorList>
            <person name="Dohm J.C."/>
            <person name="Minoche A.E."/>
            <person name="Holtgrawe D."/>
            <person name="Capella-Gutierrez S."/>
            <person name="Zakrzewski F."/>
            <person name="Tafer H."/>
            <person name="Rupp O."/>
            <person name="Sorensen T.R."/>
            <person name="Stracke R."/>
            <person name="Reinhardt R."/>
            <person name="Goesmann A."/>
            <person name="Kraft T."/>
            <person name="Schulz B."/>
            <person name="Stadler P.F."/>
            <person name="Schmidt T."/>
            <person name="Gabaldon T."/>
            <person name="Lehrach H."/>
            <person name="Weisshaar B."/>
            <person name="Himmelbauer H."/>
        </authorList>
    </citation>
    <scope>NUCLEOTIDE SEQUENCE [LARGE SCALE GENOMIC DNA]</scope>
    <source>
        <tissue evidence="3">Taproot</tissue>
    </source>
</reference>
<feature type="region of interest" description="Disordered" evidence="1">
    <location>
        <begin position="146"/>
        <end position="165"/>
    </location>
</feature>
<feature type="compositionally biased region" description="Basic and acidic residues" evidence="1">
    <location>
        <begin position="146"/>
        <end position="155"/>
    </location>
</feature>
<keyword evidence="2" id="KW-0812">Transmembrane</keyword>
<evidence type="ECO:0000256" key="2">
    <source>
        <dbReference type="SAM" id="Phobius"/>
    </source>
</evidence>
<dbReference type="AlphaFoldDB" id="A0A0J8B134"/>
<keyword evidence="2" id="KW-1133">Transmembrane helix</keyword>
<sequence>MGEGGVVEYGKYTELMAKPGGKLRALIESHSDIVGERVDDETDDAIQRFNTIQIPADGEDDDSDLVSVQVNQARRGDDQETDERVLNRISQYNHGMEVDDNTLKQKAEYDHSTTNGPYHPAHQLSNVPSFARSVARNELSIHTYRSDSVEHERSVSHRRPATRKQVSVGPLRYMRQGAGGLVASISIAVLFFAVHSIRMT</sequence>
<dbReference type="Gramene" id="KMS93628">
    <property type="protein sequence ID" value="KMS93628"/>
    <property type="gene ID" value="BVRB_029560"/>
</dbReference>